<dbReference type="AlphaFoldDB" id="A0A366HLW0"/>
<sequence length="168" mass="18972">MRRLIAMAIVAWVVPLGMVLLPWILGPDLSKPKSEFPSTSFIPVEVKAIGKNGSKGSDHFELWLTSPDHNTYFLRDPEPEPIAKLRDLVPEGKELNIVYWNTVEGNVLMEIAEASSPAHTLLSFDERVAEYASRHRMVYLTSGIWFIVGTAIFVFLWKTRTTRLDTAS</sequence>
<name>A0A366HLW0_9BACT</name>
<evidence type="ECO:0000313" key="3">
    <source>
        <dbReference type="Proteomes" id="UP000253426"/>
    </source>
</evidence>
<protein>
    <submittedName>
        <fullName evidence="2">Uncharacterized protein</fullName>
    </submittedName>
</protein>
<feature type="transmembrane region" description="Helical" evidence="1">
    <location>
        <begin position="6"/>
        <end position="25"/>
    </location>
</feature>
<dbReference type="Proteomes" id="UP000253426">
    <property type="component" value="Unassembled WGS sequence"/>
</dbReference>
<organism evidence="2 3">
    <name type="scientific">Roseimicrobium gellanilyticum</name>
    <dbReference type="NCBI Taxonomy" id="748857"/>
    <lineage>
        <taxon>Bacteria</taxon>
        <taxon>Pseudomonadati</taxon>
        <taxon>Verrucomicrobiota</taxon>
        <taxon>Verrucomicrobiia</taxon>
        <taxon>Verrucomicrobiales</taxon>
        <taxon>Verrucomicrobiaceae</taxon>
        <taxon>Roseimicrobium</taxon>
    </lineage>
</organism>
<keyword evidence="1" id="KW-0472">Membrane</keyword>
<accession>A0A366HLW0</accession>
<reference evidence="2 3" key="1">
    <citation type="submission" date="2018-06" db="EMBL/GenBank/DDBJ databases">
        <title>Genomic Encyclopedia of Type Strains, Phase IV (KMG-IV): sequencing the most valuable type-strain genomes for metagenomic binning, comparative biology and taxonomic classification.</title>
        <authorList>
            <person name="Goeker M."/>
        </authorList>
    </citation>
    <scope>NUCLEOTIDE SEQUENCE [LARGE SCALE GENOMIC DNA]</scope>
    <source>
        <strain evidence="2 3">DSM 25532</strain>
    </source>
</reference>
<proteinExistence type="predicted"/>
<gene>
    <name evidence="2" type="ORF">DES53_105312</name>
</gene>
<keyword evidence="1" id="KW-0812">Transmembrane</keyword>
<dbReference type="EMBL" id="QNRR01000005">
    <property type="protein sequence ID" value="RBP43913.1"/>
    <property type="molecule type" value="Genomic_DNA"/>
</dbReference>
<keyword evidence="1" id="KW-1133">Transmembrane helix</keyword>
<evidence type="ECO:0000313" key="2">
    <source>
        <dbReference type="EMBL" id="RBP43913.1"/>
    </source>
</evidence>
<feature type="transmembrane region" description="Helical" evidence="1">
    <location>
        <begin position="137"/>
        <end position="157"/>
    </location>
</feature>
<evidence type="ECO:0000256" key="1">
    <source>
        <dbReference type="SAM" id="Phobius"/>
    </source>
</evidence>
<comment type="caution">
    <text evidence="2">The sequence shown here is derived from an EMBL/GenBank/DDBJ whole genome shotgun (WGS) entry which is preliminary data.</text>
</comment>
<dbReference type="RefSeq" id="WP_147263443.1">
    <property type="nucleotide sequence ID" value="NZ_QNRR01000005.1"/>
</dbReference>
<keyword evidence="3" id="KW-1185">Reference proteome</keyword>